<feature type="transmembrane region" description="Helical" evidence="1">
    <location>
        <begin position="243"/>
        <end position="264"/>
    </location>
</feature>
<keyword evidence="1" id="KW-0812">Transmembrane</keyword>
<feature type="transmembrane region" description="Helical" evidence="1">
    <location>
        <begin position="85"/>
        <end position="104"/>
    </location>
</feature>
<feature type="transmembrane region" description="Helical" evidence="1">
    <location>
        <begin position="116"/>
        <end position="135"/>
    </location>
</feature>
<feature type="transmembrane region" description="Helical" evidence="1">
    <location>
        <begin position="6"/>
        <end position="29"/>
    </location>
</feature>
<keyword evidence="1" id="KW-0472">Membrane</keyword>
<organism evidence="2 3">
    <name type="scientific">Ephemerocybe angulata</name>
    <dbReference type="NCBI Taxonomy" id="980116"/>
    <lineage>
        <taxon>Eukaryota</taxon>
        <taxon>Fungi</taxon>
        <taxon>Dikarya</taxon>
        <taxon>Basidiomycota</taxon>
        <taxon>Agaricomycotina</taxon>
        <taxon>Agaricomycetes</taxon>
        <taxon>Agaricomycetidae</taxon>
        <taxon>Agaricales</taxon>
        <taxon>Agaricineae</taxon>
        <taxon>Psathyrellaceae</taxon>
        <taxon>Ephemerocybe</taxon>
    </lineage>
</organism>
<sequence length="325" mass="36642">MYDDILGPILVAYGSGVFLFGVLTLQTLFYYRKFSLKGPAYLRIIVLLVWLLELAHTSVSFVIVYKCMISYSGGLHGFEQSQPFFSANGVLAVLIAAVVQSYSALRLYQLQTEKSFVVPALCWVASLLRIFIYVGAVAHEVNPRSFAHTTRFWRIFLMFVGILALLSDLLMGLGLSKELYARRHNLALRESQALALEADLSTRRRSTSLVIDRFILLCISTNLMTCLSTLAAVVLFYTSKGMYWMPVAYISCRLFSICFITLVLQSRRLETATRYRDDLGERQLIMHRITSRPPLNVATLPTSEGDGRPPFLDVSTTDINTIETE</sequence>
<keyword evidence="3" id="KW-1185">Reference proteome</keyword>
<protein>
    <submittedName>
        <fullName evidence="2">Uncharacterized protein</fullName>
    </submittedName>
</protein>
<evidence type="ECO:0000313" key="3">
    <source>
        <dbReference type="Proteomes" id="UP000521943"/>
    </source>
</evidence>
<accession>A0A8H6I9K3</accession>
<feature type="transmembrane region" description="Helical" evidence="1">
    <location>
        <begin position="41"/>
        <end position="65"/>
    </location>
</feature>
<dbReference type="OrthoDB" id="3048152at2759"/>
<gene>
    <name evidence="2" type="ORF">DFP72DRAFT_117256</name>
</gene>
<feature type="transmembrane region" description="Helical" evidence="1">
    <location>
        <begin position="214"/>
        <end position="237"/>
    </location>
</feature>
<evidence type="ECO:0000256" key="1">
    <source>
        <dbReference type="SAM" id="Phobius"/>
    </source>
</evidence>
<dbReference type="AlphaFoldDB" id="A0A8H6I9K3"/>
<feature type="transmembrane region" description="Helical" evidence="1">
    <location>
        <begin position="155"/>
        <end position="175"/>
    </location>
</feature>
<comment type="caution">
    <text evidence="2">The sequence shown here is derived from an EMBL/GenBank/DDBJ whole genome shotgun (WGS) entry which is preliminary data.</text>
</comment>
<evidence type="ECO:0000313" key="2">
    <source>
        <dbReference type="EMBL" id="KAF6759796.1"/>
    </source>
</evidence>
<dbReference type="Proteomes" id="UP000521943">
    <property type="component" value="Unassembled WGS sequence"/>
</dbReference>
<dbReference type="PANTHER" id="PTHR40465:SF1">
    <property type="entry name" value="DUF6534 DOMAIN-CONTAINING PROTEIN"/>
    <property type="match status" value="1"/>
</dbReference>
<reference evidence="2 3" key="1">
    <citation type="submission" date="2020-07" db="EMBL/GenBank/DDBJ databases">
        <title>Comparative genomics of pyrophilous fungi reveals a link between fire events and developmental genes.</title>
        <authorList>
            <consortium name="DOE Joint Genome Institute"/>
            <person name="Steindorff A.S."/>
            <person name="Carver A."/>
            <person name="Calhoun S."/>
            <person name="Stillman K."/>
            <person name="Liu H."/>
            <person name="Lipzen A."/>
            <person name="Pangilinan J."/>
            <person name="Labutti K."/>
            <person name="Bruns T.D."/>
            <person name="Grigoriev I.V."/>
        </authorList>
    </citation>
    <scope>NUCLEOTIDE SEQUENCE [LARGE SCALE GENOMIC DNA]</scope>
    <source>
        <strain evidence="2 3">CBS 144469</strain>
    </source>
</reference>
<dbReference type="PANTHER" id="PTHR40465">
    <property type="entry name" value="CHROMOSOME 1, WHOLE GENOME SHOTGUN SEQUENCE"/>
    <property type="match status" value="1"/>
</dbReference>
<name>A0A8H6I9K3_9AGAR</name>
<keyword evidence="1" id="KW-1133">Transmembrane helix</keyword>
<proteinExistence type="predicted"/>
<dbReference type="EMBL" id="JACGCI010000014">
    <property type="protein sequence ID" value="KAF6759796.1"/>
    <property type="molecule type" value="Genomic_DNA"/>
</dbReference>